<dbReference type="EMBL" id="MU267722">
    <property type="protein sequence ID" value="KAH7910223.1"/>
    <property type="molecule type" value="Genomic_DNA"/>
</dbReference>
<accession>A0ACB8AAW1</accession>
<gene>
    <name evidence="1" type="ORF">BJ138DRAFT_1102029</name>
</gene>
<dbReference type="Proteomes" id="UP000790377">
    <property type="component" value="Unassembled WGS sequence"/>
</dbReference>
<proteinExistence type="predicted"/>
<keyword evidence="2" id="KW-1185">Reference proteome</keyword>
<comment type="caution">
    <text evidence="1">The sequence shown here is derived from an EMBL/GenBank/DDBJ whole genome shotgun (WGS) entry which is preliminary data.</text>
</comment>
<reference evidence="1" key="1">
    <citation type="journal article" date="2021" name="New Phytol.">
        <title>Evolutionary innovations through gain and loss of genes in the ectomycorrhizal Boletales.</title>
        <authorList>
            <person name="Wu G."/>
            <person name="Miyauchi S."/>
            <person name="Morin E."/>
            <person name="Kuo A."/>
            <person name="Drula E."/>
            <person name="Varga T."/>
            <person name="Kohler A."/>
            <person name="Feng B."/>
            <person name="Cao Y."/>
            <person name="Lipzen A."/>
            <person name="Daum C."/>
            <person name="Hundley H."/>
            <person name="Pangilinan J."/>
            <person name="Johnson J."/>
            <person name="Barry K."/>
            <person name="LaButti K."/>
            <person name="Ng V."/>
            <person name="Ahrendt S."/>
            <person name="Min B."/>
            <person name="Choi I.G."/>
            <person name="Park H."/>
            <person name="Plett J.M."/>
            <person name="Magnuson J."/>
            <person name="Spatafora J.W."/>
            <person name="Nagy L.G."/>
            <person name="Henrissat B."/>
            <person name="Grigoriev I.V."/>
            <person name="Yang Z.L."/>
            <person name="Xu J."/>
            <person name="Martin F.M."/>
        </authorList>
    </citation>
    <scope>NUCLEOTIDE SEQUENCE</scope>
    <source>
        <strain evidence="1">ATCC 28755</strain>
    </source>
</reference>
<protein>
    <submittedName>
        <fullName evidence="1">Uncharacterized protein</fullName>
    </submittedName>
</protein>
<sequence>MGNHTKHHANTVRTAIRIIEVEVLELQKEEDELLTRLRLLQDTITLKFPVNQLPNEILLMCFRLAVQDWVDTNDAADQRALVLYECGDDANFDLPCTPVFAISHISHHWRQLVINTPSLWTNLIITQKFEHHLDVFRDFLRRANGLPIATIFRLFWQSGSTLSSAGVSLIDTIIPLIHAQQINALTFLASTSALSYLLSRTITNPPSPPSVAFGCLTALSIFESYYRMGLTFSQLRQLLSAAPQLQTLKLQHNMPLSAAERADKTGIVLPMLQSLTIIQSNPLVCKIIDSLSAPDVRQLKLLTWDLGLRMPKFPKVQDLTLSCAYRYGHLNTNLIIAFPRVTHLTLNSPNLFCEIEGPGSLACPTFQCLQHLTLDFPFGGAQEVDWRGCFAWLPTPEERADRPLLISVFDRSFEAKLYAGQHLFPYYEELQQYRTLDSNSTRLDEFMCWQAMDNGEPEEAIRLLMLAEYCNHEDGGHLTHTHGPPSKRDRTLRPQKYLLVPMCRLTTCRARLSFPIDRKALFPQAPAHFKFDYARGIEQSVVPSADDNSPANVPSPHWKS</sequence>
<evidence type="ECO:0000313" key="1">
    <source>
        <dbReference type="EMBL" id="KAH7910223.1"/>
    </source>
</evidence>
<name>A0ACB8AAW1_9AGAM</name>
<evidence type="ECO:0000313" key="2">
    <source>
        <dbReference type="Proteomes" id="UP000790377"/>
    </source>
</evidence>
<organism evidence="1 2">
    <name type="scientific">Hygrophoropsis aurantiaca</name>
    <dbReference type="NCBI Taxonomy" id="72124"/>
    <lineage>
        <taxon>Eukaryota</taxon>
        <taxon>Fungi</taxon>
        <taxon>Dikarya</taxon>
        <taxon>Basidiomycota</taxon>
        <taxon>Agaricomycotina</taxon>
        <taxon>Agaricomycetes</taxon>
        <taxon>Agaricomycetidae</taxon>
        <taxon>Boletales</taxon>
        <taxon>Coniophorineae</taxon>
        <taxon>Hygrophoropsidaceae</taxon>
        <taxon>Hygrophoropsis</taxon>
    </lineage>
</organism>